<organism evidence="1 2">
    <name type="scientific">Flavobacterium jumunjinense</name>
    <dbReference type="NCBI Taxonomy" id="998845"/>
    <lineage>
        <taxon>Bacteria</taxon>
        <taxon>Pseudomonadati</taxon>
        <taxon>Bacteroidota</taxon>
        <taxon>Flavobacteriia</taxon>
        <taxon>Flavobacteriales</taxon>
        <taxon>Flavobacteriaceae</taxon>
        <taxon>Flavobacterium</taxon>
    </lineage>
</organism>
<protein>
    <submittedName>
        <fullName evidence="1">Uncharacterized protein</fullName>
    </submittedName>
</protein>
<keyword evidence="2" id="KW-1185">Reference proteome</keyword>
<proteinExistence type="predicted"/>
<reference evidence="1 2" key="1">
    <citation type="submission" date="2024-09" db="EMBL/GenBank/DDBJ databases">
        <authorList>
            <person name="Sun Q."/>
            <person name="Mori K."/>
        </authorList>
    </citation>
    <scope>NUCLEOTIDE SEQUENCE [LARGE SCALE GENOMIC DNA]</scope>
    <source>
        <strain evidence="1 2">CECT 7955</strain>
    </source>
</reference>
<evidence type="ECO:0000313" key="1">
    <source>
        <dbReference type="EMBL" id="MFB9099014.1"/>
    </source>
</evidence>
<dbReference type="RefSeq" id="WP_236452854.1">
    <property type="nucleotide sequence ID" value="NZ_CBCSGE010000039.1"/>
</dbReference>
<accession>A0ABV5GUS9</accession>
<comment type="caution">
    <text evidence="1">The sequence shown here is derived from an EMBL/GenBank/DDBJ whole genome shotgun (WGS) entry which is preliminary data.</text>
</comment>
<evidence type="ECO:0000313" key="2">
    <source>
        <dbReference type="Proteomes" id="UP001589607"/>
    </source>
</evidence>
<dbReference type="EMBL" id="JBHMEY010000100">
    <property type="protein sequence ID" value="MFB9099014.1"/>
    <property type="molecule type" value="Genomic_DNA"/>
</dbReference>
<gene>
    <name evidence="1" type="ORF">ACFFVF_21095</name>
</gene>
<sequence>MRSEKSKKAVATYSKLNFIVAEAIDRVHNGLLTEEEYNEIILNVEMEMKKTERTKQGIPFKDFLYRIIN</sequence>
<name>A0ABV5GUS9_9FLAO</name>
<dbReference type="Proteomes" id="UP001589607">
    <property type="component" value="Unassembled WGS sequence"/>
</dbReference>